<evidence type="ECO:0000313" key="1">
    <source>
        <dbReference type="EMBL" id="ODS10162.1"/>
    </source>
</evidence>
<dbReference type="AlphaFoldDB" id="A0A1E3WMF8"/>
<sequence length="245" mass="25867">MRRTITLQPSGEYAFDVGRNALILILRNATKNVVLKGDSLTPIELSRSDIVNIETFRTKRMFLANENDTAITVEFQLSDTPISIREQRMALEGGVTVTDIVSPVIVSEIFAPVKVAGTVPVTIKGGVSVEFPPNVEVGVSNFPAVQAVRGEVAVSNFPDVQVTDSKATQFNGLAAITIGSTGTAEIPANPSRKGLMVQAGEDNTANVMIAGCVRVKPDGFAMIPASNALTVQGVEGDVITLGEVV</sequence>
<gene>
    <name evidence="1" type="ORF">VSF3289_00417</name>
</gene>
<dbReference type="PATRIC" id="fig|45658.8.peg.404"/>
<comment type="caution">
    <text evidence="1">The sequence shown here is derived from an EMBL/GenBank/DDBJ whole genome shotgun (WGS) entry which is preliminary data.</text>
</comment>
<dbReference type="Proteomes" id="UP000095131">
    <property type="component" value="Unassembled WGS sequence"/>
</dbReference>
<dbReference type="EMBL" id="MDCJ01000002">
    <property type="protein sequence ID" value="ODS10162.1"/>
    <property type="molecule type" value="Genomic_DNA"/>
</dbReference>
<proteinExistence type="predicted"/>
<reference evidence="1 2" key="1">
    <citation type="submission" date="2016-08" db="EMBL/GenBank/DDBJ databases">
        <title>Genome sequencing of Vibrio scophthalmi strain FP3289, an isolated from Paralichthys olivaceus.</title>
        <authorList>
            <person name="Han H.-J."/>
        </authorList>
    </citation>
    <scope>NUCLEOTIDE SEQUENCE [LARGE SCALE GENOMIC DNA]</scope>
    <source>
        <strain evidence="1 2">FP3289</strain>
    </source>
</reference>
<dbReference type="RefSeq" id="WP_069445964.1">
    <property type="nucleotide sequence ID" value="NZ_MDCJ01000002.1"/>
</dbReference>
<dbReference type="OrthoDB" id="5905917at2"/>
<organism evidence="1 2">
    <name type="scientific">Vibrio scophthalmi</name>
    <dbReference type="NCBI Taxonomy" id="45658"/>
    <lineage>
        <taxon>Bacteria</taxon>
        <taxon>Pseudomonadati</taxon>
        <taxon>Pseudomonadota</taxon>
        <taxon>Gammaproteobacteria</taxon>
        <taxon>Vibrionales</taxon>
        <taxon>Vibrionaceae</taxon>
        <taxon>Vibrio</taxon>
    </lineage>
</organism>
<accession>A0A1E3WMF8</accession>
<protein>
    <submittedName>
        <fullName evidence="1">Uncharacterized protein</fullName>
    </submittedName>
</protein>
<evidence type="ECO:0000313" key="2">
    <source>
        <dbReference type="Proteomes" id="UP000095131"/>
    </source>
</evidence>
<name>A0A1E3WMF8_9VIBR</name>